<feature type="transmembrane region" description="Helical" evidence="5">
    <location>
        <begin position="136"/>
        <end position="155"/>
    </location>
</feature>
<dbReference type="Pfam" id="PF04932">
    <property type="entry name" value="Wzy_C"/>
    <property type="match status" value="1"/>
</dbReference>
<feature type="transmembrane region" description="Helical" evidence="5">
    <location>
        <begin position="233"/>
        <end position="250"/>
    </location>
</feature>
<keyword evidence="4 5" id="KW-0472">Membrane</keyword>
<feature type="transmembrane region" description="Helical" evidence="5">
    <location>
        <begin position="279"/>
        <end position="295"/>
    </location>
</feature>
<feature type="transmembrane region" description="Helical" evidence="5">
    <location>
        <begin position="82"/>
        <end position="101"/>
    </location>
</feature>
<evidence type="ECO:0000256" key="4">
    <source>
        <dbReference type="ARBA" id="ARBA00023136"/>
    </source>
</evidence>
<feature type="transmembrane region" description="Helical" evidence="5">
    <location>
        <begin position="12"/>
        <end position="32"/>
    </location>
</feature>
<sequence length="449" mass="51352">MNKRIQQYSNVLYTPVTHFLLALSGGILIGFDFLPRDIFGYLYLGVAAVLFIYAWQQNLYMFFSVLPYLIYMEIYIRAYDRFIPYLFMPYVYIFVFLLYIFRKGTQVRIHSRAFIFLIIFAFIEYFNGLRTEDVDYARGLITNTSALAIIVFWASTTVIQPSLINRLFYHIKIAGVLLTGIVLAAHLIGHIDYGLASNSESTNGLAPVQISGYLGLVSILFFLSIMDETERRDIILNIIFFTLVTTIMVLSFSRGGLYFLVGVMALYFILNYRKVSNYLILIVLIPIGYLIYNYVTETTGGAIVERYQQEGASGRDILVEAAWHLFQDDPLAGVGTGNFRHEIIKRGLYAEESGAHNEFMRAAAEHGLLGIIFYWGFFIILFYEVLKRKKPQRDYGIYFFVLFCLIIVHNGLKISIQPIILMLVVGTPSLFTIKLRKHVPVAKNSALSA</sequence>
<feature type="transmembrane region" description="Helical" evidence="5">
    <location>
        <begin position="113"/>
        <end position="130"/>
    </location>
</feature>
<feature type="transmembrane region" description="Helical" evidence="5">
    <location>
        <begin position="38"/>
        <end position="54"/>
    </location>
</feature>
<feature type="transmembrane region" description="Helical" evidence="5">
    <location>
        <begin position="395"/>
        <end position="412"/>
    </location>
</feature>
<name>A0A8J8FIS1_9BACT</name>
<evidence type="ECO:0000313" key="7">
    <source>
        <dbReference type="EMBL" id="NNV56596.1"/>
    </source>
</evidence>
<proteinExistence type="predicted"/>
<evidence type="ECO:0000256" key="3">
    <source>
        <dbReference type="ARBA" id="ARBA00022989"/>
    </source>
</evidence>
<evidence type="ECO:0000256" key="5">
    <source>
        <dbReference type="SAM" id="Phobius"/>
    </source>
</evidence>
<organism evidence="7 8">
    <name type="scientific">Limnovirga soli</name>
    <dbReference type="NCBI Taxonomy" id="2656915"/>
    <lineage>
        <taxon>Bacteria</taxon>
        <taxon>Pseudomonadati</taxon>
        <taxon>Bacteroidota</taxon>
        <taxon>Chitinophagia</taxon>
        <taxon>Chitinophagales</taxon>
        <taxon>Chitinophagaceae</taxon>
        <taxon>Limnovirga</taxon>
    </lineage>
</organism>
<comment type="subcellular location">
    <subcellularLocation>
        <location evidence="1">Membrane</location>
        <topology evidence="1">Multi-pass membrane protein</topology>
    </subcellularLocation>
</comment>
<feature type="transmembrane region" description="Helical" evidence="5">
    <location>
        <begin position="167"/>
        <end position="188"/>
    </location>
</feature>
<evidence type="ECO:0000256" key="2">
    <source>
        <dbReference type="ARBA" id="ARBA00022692"/>
    </source>
</evidence>
<accession>A0A8J8FIS1</accession>
<keyword evidence="8" id="KW-1185">Reference proteome</keyword>
<dbReference type="PANTHER" id="PTHR37422">
    <property type="entry name" value="TEICHURONIC ACID BIOSYNTHESIS PROTEIN TUAE"/>
    <property type="match status" value="1"/>
</dbReference>
<dbReference type="InterPro" id="IPR007016">
    <property type="entry name" value="O-antigen_ligase-rel_domated"/>
</dbReference>
<gene>
    <name evidence="7" type="ORF">GD597_14080</name>
</gene>
<dbReference type="PANTHER" id="PTHR37422:SF17">
    <property type="entry name" value="O-ANTIGEN LIGASE"/>
    <property type="match status" value="1"/>
</dbReference>
<feature type="transmembrane region" description="Helical" evidence="5">
    <location>
        <begin position="256"/>
        <end position="272"/>
    </location>
</feature>
<evidence type="ECO:0000256" key="1">
    <source>
        <dbReference type="ARBA" id="ARBA00004141"/>
    </source>
</evidence>
<evidence type="ECO:0000259" key="6">
    <source>
        <dbReference type="Pfam" id="PF04932"/>
    </source>
</evidence>
<protein>
    <recommendedName>
        <fullName evidence="6">O-antigen ligase-related domain-containing protein</fullName>
    </recommendedName>
</protein>
<dbReference type="Proteomes" id="UP000598971">
    <property type="component" value="Unassembled WGS sequence"/>
</dbReference>
<feature type="transmembrane region" description="Helical" evidence="5">
    <location>
        <begin position="59"/>
        <end position="76"/>
    </location>
</feature>
<dbReference type="GO" id="GO:0016020">
    <property type="term" value="C:membrane"/>
    <property type="evidence" value="ECO:0007669"/>
    <property type="project" value="UniProtKB-SubCell"/>
</dbReference>
<feature type="transmembrane region" description="Helical" evidence="5">
    <location>
        <begin position="366"/>
        <end position="383"/>
    </location>
</feature>
<dbReference type="AlphaFoldDB" id="A0A8J8FIS1"/>
<feature type="transmembrane region" description="Helical" evidence="5">
    <location>
        <begin position="208"/>
        <end position="226"/>
    </location>
</feature>
<comment type="caution">
    <text evidence="7">The sequence shown here is derived from an EMBL/GenBank/DDBJ whole genome shotgun (WGS) entry which is preliminary data.</text>
</comment>
<reference evidence="7" key="1">
    <citation type="submission" date="2019-10" db="EMBL/GenBank/DDBJ databases">
        <title>Draft genome sequence of Panacibacter sp. KCS-6.</title>
        <authorList>
            <person name="Yim K.J."/>
        </authorList>
    </citation>
    <scope>NUCLEOTIDE SEQUENCE</scope>
    <source>
        <strain evidence="7">KCS-6</strain>
    </source>
</reference>
<keyword evidence="2 5" id="KW-0812">Transmembrane</keyword>
<dbReference type="InterPro" id="IPR051533">
    <property type="entry name" value="WaaL-like"/>
</dbReference>
<keyword evidence="3 5" id="KW-1133">Transmembrane helix</keyword>
<feature type="domain" description="O-antigen ligase-related" evidence="6">
    <location>
        <begin position="241"/>
        <end position="374"/>
    </location>
</feature>
<evidence type="ECO:0000313" key="8">
    <source>
        <dbReference type="Proteomes" id="UP000598971"/>
    </source>
</evidence>
<dbReference type="EMBL" id="WHPF01000009">
    <property type="protein sequence ID" value="NNV56596.1"/>
    <property type="molecule type" value="Genomic_DNA"/>
</dbReference>
<dbReference type="RefSeq" id="WP_171608538.1">
    <property type="nucleotide sequence ID" value="NZ_WHPF01000009.1"/>
</dbReference>